<evidence type="ECO:0000256" key="1">
    <source>
        <dbReference type="SAM" id="SignalP"/>
    </source>
</evidence>
<reference evidence="3 4" key="1">
    <citation type="submission" date="2023-07" db="EMBL/GenBank/DDBJ databases">
        <title>Genomic Encyclopedia of Type Strains, Phase IV (KMG-IV): sequencing the most valuable type-strain genomes for metagenomic binning, comparative biology and taxonomic classification.</title>
        <authorList>
            <person name="Goeker M."/>
        </authorList>
    </citation>
    <scope>NUCLEOTIDE SEQUENCE [LARGE SCALE GENOMIC DNA]</scope>
    <source>
        <strain evidence="3 4">DSM 19619</strain>
    </source>
</reference>
<dbReference type="PANTHER" id="PTHR43798">
    <property type="entry name" value="MONOACYLGLYCEROL LIPASE"/>
    <property type="match status" value="1"/>
</dbReference>
<feature type="chain" id="PRO_5046431630" evidence="1">
    <location>
        <begin position="20"/>
        <end position="374"/>
    </location>
</feature>
<evidence type="ECO:0000259" key="2">
    <source>
        <dbReference type="Pfam" id="PF00561"/>
    </source>
</evidence>
<keyword evidence="1" id="KW-0732">Signal</keyword>
<feature type="domain" description="AB hydrolase-1" evidence="2">
    <location>
        <begin position="49"/>
        <end position="278"/>
    </location>
</feature>
<name>A0ABU0JIN4_9HYPH</name>
<evidence type="ECO:0000313" key="3">
    <source>
        <dbReference type="EMBL" id="MDQ0474138.1"/>
    </source>
</evidence>
<dbReference type="InterPro" id="IPR050266">
    <property type="entry name" value="AB_hydrolase_sf"/>
</dbReference>
<keyword evidence="4" id="KW-1185">Reference proteome</keyword>
<dbReference type="InterPro" id="IPR029058">
    <property type="entry name" value="AB_hydrolase_fold"/>
</dbReference>
<dbReference type="EMBL" id="JAUSVX010000020">
    <property type="protein sequence ID" value="MDQ0474138.1"/>
    <property type="molecule type" value="Genomic_DNA"/>
</dbReference>
<dbReference type="PRINTS" id="PR00412">
    <property type="entry name" value="EPOXHYDRLASE"/>
</dbReference>
<dbReference type="PANTHER" id="PTHR43798:SF33">
    <property type="entry name" value="HYDROLASE, PUTATIVE (AFU_ORTHOLOGUE AFUA_2G14860)-RELATED"/>
    <property type="match status" value="1"/>
</dbReference>
<dbReference type="Proteomes" id="UP001242480">
    <property type="component" value="Unassembled WGS sequence"/>
</dbReference>
<sequence length="374" mass="39486">MPAAGGAALLLAAVLPAAAACGSLEEKCFLDLPTGIRMAYVETGPADGPAVILLHGLTDTARSWSPAMAALHAREPRLHILAPDQRGHGASSMPPGSGCPADPKSCFTPRLFADDLAAFMDGLKIARATVAGHSMGSIVAQEMALDHPERVERVVLVATTGRARDNPAIRDGVLRDPVLGRWQAALQARGAGPQAVWNATPTDADPNAQNWIAWHWDVDPLADPALVKAIVPETAATRLGTWIGASEALLDTDNTARLAEFKVPALILWGAQDTIFPHEPDQVALIEDLRKAALTNAIPVIWKQYGIDPPPKPGQPASDLGHNLPWEAPDEVATDMASFIHTGKPTPDLYRTVDGAGGRTVRTEPGSAMIVTLP</sequence>
<feature type="signal peptide" evidence="1">
    <location>
        <begin position="1"/>
        <end position="19"/>
    </location>
</feature>
<dbReference type="SUPFAM" id="SSF53474">
    <property type="entry name" value="alpha/beta-Hydrolases"/>
    <property type="match status" value="1"/>
</dbReference>
<dbReference type="InterPro" id="IPR000073">
    <property type="entry name" value="AB_hydrolase_1"/>
</dbReference>
<evidence type="ECO:0000313" key="4">
    <source>
        <dbReference type="Proteomes" id="UP001242480"/>
    </source>
</evidence>
<dbReference type="Gene3D" id="3.40.50.1820">
    <property type="entry name" value="alpha/beta hydrolase"/>
    <property type="match status" value="1"/>
</dbReference>
<dbReference type="PRINTS" id="PR00111">
    <property type="entry name" value="ABHYDROLASE"/>
</dbReference>
<accession>A0ABU0JIN4</accession>
<dbReference type="Pfam" id="PF00561">
    <property type="entry name" value="Abhydrolase_1"/>
    <property type="match status" value="1"/>
</dbReference>
<comment type="caution">
    <text evidence="3">The sequence shown here is derived from an EMBL/GenBank/DDBJ whole genome shotgun (WGS) entry which is preliminary data.</text>
</comment>
<dbReference type="InterPro" id="IPR000639">
    <property type="entry name" value="Epox_hydrolase-like"/>
</dbReference>
<proteinExistence type="predicted"/>
<protein>
    <submittedName>
        <fullName evidence="3">Pimeloyl-ACP methyl ester carboxylesterase</fullName>
    </submittedName>
</protein>
<dbReference type="RefSeq" id="WP_307283245.1">
    <property type="nucleotide sequence ID" value="NZ_JAUSVX010000020.1"/>
</dbReference>
<gene>
    <name evidence="3" type="ORF">QO011_007177</name>
</gene>
<organism evidence="3 4">
    <name type="scientific">Labrys wisconsinensis</name>
    <dbReference type="NCBI Taxonomy" id="425677"/>
    <lineage>
        <taxon>Bacteria</taxon>
        <taxon>Pseudomonadati</taxon>
        <taxon>Pseudomonadota</taxon>
        <taxon>Alphaproteobacteria</taxon>
        <taxon>Hyphomicrobiales</taxon>
        <taxon>Xanthobacteraceae</taxon>
        <taxon>Labrys</taxon>
    </lineage>
</organism>